<proteinExistence type="predicted"/>
<evidence type="ECO:0000313" key="3">
    <source>
        <dbReference type="Proteomes" id="UP000254863"/>
    </source>
</evidence>
<feature type="region of interest" description="Disordered" evidence="1">
    <location>
        <begin position="36"/>
        <end position="73"/>
    </location>
</feature>
<dbReference type="Proteomes" id="UP000254863">
    <property type="component" value="Unassembled WGS sequence"/>
</dbReference>
<comment type="caution">
    <text evidence="2">The sequence shown here is derived from an EMBL/GenBank/DDBJ whole genome shotgun (WGS) entry which is preliminary data.</text>
</comment>
<gene>
    <name evidence="2" type="ORF">NCTC11685_06342</name>
</gene>
<name>A0A7H4PKV0_9ENTR</name>
<dbReference type="AlphaFoldDB" id="A0A7H4PKV0"/>
<evidence type="ECO:0000256" key="1">
    <source>
        <dbReference type="SAM" id="MobiDB-lite"/>
    </source>
</evidence>
<reference evidence="2 3" key="1">
    <citation type="submission" date="2018-06" db="EMBL/GenBank/DDBJ databases">
        <authorList>
            <consortium name="Pathogen Informatics"/>
            <person name="Doyle S."/>
        </authorList>
    </citation>
    <scope>NUCLEOTIDE SEQUENCE [LARGE SCALE GENOMIC DNA]</scope>
    <source>
        <strain evidence="2 3">NCTC11685</strain>
    </source>
</reference>
<evidence type="ECO:0000313" key="2">
    <source>
        <dbReference type="EMBL" id="STW79023.1"/>
    </source>
</evidence>
<accession>A0A7H4PKV0</accession>
<dbReference type="EMBL" id="UGMS01000003">
    <property type="protein sequence ID" value="STW79023.1"/>
    <property type="molecule type" value="Genomic_DNA"/>
</dbReference>
<sequence>MGRRFAVMRVIVVAVILVFVNKQALVRFRLNQQEHAVHGGGDQRNQQCLAGGEISPGQRHGKDQDDDRQRKEGDEVLFKAEQIHILGGEFAPAQQ</sequence>
<feature type="compositionally biased region" description="Basic and acidic residues" evidence="1">
    <location>
        <begin position="60"/>
        <end position="73"/>
    </location>
</feature>
<organism evidence="2 3">
    <name type="scientific">Klebsiella michiganensis</name>
    <dbReference type="NCBI Taxonomy" id="1134687"/>
    <lineage>
        <taxon>Bacteria</taxon>
        <taxon>Pseudomonadati</taxon>
        <taxon>Pseudomonadota</taxon>
        <taxon>Gammaproteobacteria</taxon>
        <taxon>Enterobacterales</taxon>
        <taxon>Enterobacteriaceae</taxon>
        <taxon>Klebsiella/Raoultella group</taxon>
        <taxon>Klebsiella</taxon>
    </lineage>
</organism>
<protein>
    <submittedName>
        <fullName evidence="2">Uncharacterized protein</fullName>
    </submittedName>
</protein>